<keyword evidence="3" id="KW-1185">Reference proteome</keyword>
<dbReference type="RefSeq" id="WP_252850956.1">
    <property type="nucleotide sequence ID" value="NZ_JAMXLR010000012.1"/>
</dbReference>
<dbReference type="InterPro" id="IPR011990">
    <property type="entry name" value="TPR-like_helical_dom_sf"/>
</dbReference>
<reference evidence="2" key="1">
    <citation type="submission" date="2022-06" db="EMBL/GenBank/DDBJ databases">
        <title>Aeoliella straminimaris, a novel planctomycete from sediments.</title>
        <authorList>
            <person name="Vitorino I.R."/>
            <person name="Lage O.M."/>
        </authorList>
    </citation>
    <scope>NUCLEOTIDE SEQUENCE</scope>
    <source>
        <strain evidence="2">ICT_H6.2</strain>
    </source>
</reference>
<comment type="caution">
    <text evidence="2">The sequence shown here is derived from an EMBL/GenBank/DDBJ whole genome shotgun (WGS) entry which is preliminary data.</text>
</comment>
<evidence type="ECO:0000313" key="3">
    <source>
        <dbReference type="Proteomes" id="UP001155241"/>
    </source>
</evidence>
<evidence type="ECO:0000313" key="2">
    <source>
        <dbReference type="EMBL" id="MCO6042856.1"/>
    </source>
</evidence>
<evidence type="ECO:0008006" key="4">
    <source>
        <dbReference type="Google" id="ProtNLM"/>
    </source>
</evidence>
<feature type="region of interest" description="Disordered" evidence="1">
    <location>
        <begin position="333"/>
        <end position="353"/>
    </location>
</feature>
<sequence>MPANSFSKHKYYQPALRPSQSIAVNQSSGRKPIIVNRPTTINQTTTNVTHTTNNVNNWYTNNQWQNRTTINSSHWNGRPWWYSPDYDSWHHGHWHEHYVQEGLRRNDWQHVDTSDHDWLSGLAAWGLGNVIYRSGYHSYTNPYFVRPVVIGSTTINYAQPITVQQSEYERAYATNEARAAQLRNASIRHFDTARQAFFAQDLNVAYDSIEKAIALMPDDAAMHEFRALVLFAAGKYREAAEAIHAVLAVAPGWDWTTLSGLYRDVDTYSDQLGRLEHHVRQNSGSGYGHFLLAYHYITLGHTEEARTELQEVVRLDRSDRLAKALLELLQESSQEDEPWTAGNAPTPRQLQGDWKARRSDGSIELEIHEDRFTWDYDLDSNDDKFKGRFVLADGLLVFASSKGSQMAGRVRMIDEDTFAYRLISGDVDDPGIVFRRD</sequence>
<dbReference type="Gene3D" id="1.25.40.10">
    <property type="entry name" value="Tetratricopeptide repeat domain"/>
    <property type="match status" value="1"/>
</dbReference>
<dbReference type="SUPFAM" id="SSF48452">
    <property type="entry name" value="TPR-like"/>
    <property type="match status" value="1"/>
</dbReference>
<dbReference type="EMBL" id="JAMXLR010000012">
    <property type="protein sequence ID" value="MCO6042856.1"/>
    <property type="molecule type" value="Genomic_DNA"/>
</dbReference>
<organism evidence="2 3">
    <name type="scientific">Aeoliella straminimaris</name>
    <dbReference type="NCBI Taxonomy" id="2954799"/>
    <lineage>
        <taxon>Bacteria</taxon>
        <taxon>Pseudomonadati</taxon>
        <taxon>Planctomycetota</taxon>
        <taxon>Planctomycetia</taxon>
        <taxon>Pirellulales</taxon>
        <taxon>Lacipirellulaceae</taxon>
        <taxon>Aeoliella</taxon>
    </lineage>
</organism>
<name>A0A9X2FF05_9BACT</name>
<proteinExistence type="predicted"/>
<protein>
    <recommendedName>
        <fullName evidence="4">Tetratricopeptide repeat protein</fullName>
    </recommendedName>
</protein>
<evidence type="ECO:0000256" key="1">
    <source>
        <dbReference type="SAM" id="MobiDB-lite"/>
    </source>
</evidence>
<dbReference type="AlphaFoldDB" id="A0A9X2FF05"/>
<accession>A0A9X2FF05</accession>
<gene>
    <name evidence="2" type="ORF">NG895_02945</name>
</gene>
<dbReference type="Proteomes" id="UP001155241">
    <property type="component" value="Unassembled WGS sequence"/>
</dbReference>